<accession>A0ABS4YYU4</accession>
<dbReference type="CDD" id="cd06558">
    <property type="entry name" value="crotonase-like"/>
    <property type="match status" value="1"/>
</dbReference>
<dbReference type="SUPFAM" id="SSF52096">
    <property type="entry name" value="ClpP/crotonase"/>
    <property type="match status" value="1"/>
</dbReference>
<keyword evidence="3" id="KW-1185">Reference proteome</keyword>
<comment type="similarity">
    <text evidence="1">Belongs to the enoyl-CoA hydratase/isomerase family.</text>
</comment>
<dbReference type="NCBIfam" id="NF005879">
    <property type="entry name" value="PRK07827.1"/>
    <property type="match status" value="1"/>
</dbReference>
<dbReference type="InterPro" id="IPR051683">
    <property type="entry name" value="Enoyl-CoA_Hydratase/Isomerase"/>
</dbReference>
<organism evidence="2 3">
    <name type="scientific">Arthrobacter stackebrandtii</name>
    <dbReference type="NCBI Taxonomy" id="272161"/>
    <lineage>
        <taxon>Bacteria</taxon>
        <taxon>Bacillati</taxon>
        <taxon>Actinomycetota</taxon>
        <taxon>Actinomycetes</taxon>
        <taxon>Micrococcales</taxon>
        <taxon>Micrococcaceae</taxon>
        <taxon>Arthrobacter</taxon>
    </lineage>
</organism>
<dbReference type="RefSeq" id="WP_342591233.1">
    <property type="nucleotide sequence ID" value="NZ_JAGIOI010000001.1"/>
</dbReference>
<dbReference type="PANTHER" id="PTHR42964:SF1">
    <property type="entry name" value="POLYKETIDE BIOSYNTHESIS ENOYL-COA HYDRATASE PKSH-RELATED"/>
    <property type="match status" value="1"/>
</dbReference>
<name>A0ABS4YYU4_9MICC</name>
<dbReference type="InterPro" id="IPR029045">
    <property type="entry name" value="ClpP/crotonase-like_dom_sf"/>
</dbReference>
<dbReference type="GO" id="GO:0004300">
    <property type="term" value="F:enoyl-CoA hydratase activity"/>
    <property type="evidence" value="ECO:0007669"/>
    <property type="project" value="UniProtKB-EC"/>
</dbReference>
<evidence type="ECO:0000256" key="1">
    <source>
        <dbReference type="ARBA" id="ARBA00005254"/>
    </source>
</evidence>
<gene>
    <name evidence="2" type="ORF">JOF48_002444</name>
</gene>
<keyword evidence="2" id="KW-0456">Lyase</keyword>
<dbReference type="Gene3D" id="1.10.12.10">
    <property type="entry name" value="Lyase 2-enoyl-coa Hydratase, Chain A, domain 2"/>
    <property type="match status" value="1"/>
</dbReference>
<dbReference type="Pfam" id="PF00378">
    <property type="entry name" value="ECH_1"/>
    <property type="match status" value="1"/>
</dbReference>
<sequence>MAAPETAPAAGSSPTELVHYAVESGIATITLDSPGNRNALSRQLVTELVAGLERAALAAGTGQVRGILLTHTGSVFCAGADLKEAGAHGVEAGARDLVQILRTILTVPVPVIARVDGVARAGGLGILGACDIVVAHSSATFAFSEVRIGLGPAIISLTTMPRMSSRAVSRYYLTGEAFGAAEAQANGLITAAADDVDSTLAPILEGVRQGSPQGLAESKKMAAATMLAALNEGAETMVALSSRLFTTDEAKEGMAAFLERRKPSWRLPS</sequence>
<evidence type="ECO:0000313" key="2">
    <source>
        <dbReference type="EMBL" id="MBP2413645.1"/>
    </source>
</evidence>
<dbReference type="PANTHER" id="PTHR42964">
    <property type="entry name" value="ENOYL-COA HYDRATASE"/>
    <property type="match status" value="1"/>
</dbReference>
<proteinExistence type="inferred from homology"/>
<dbReference type="Gene3D" id="3.90.226.10">
    <property type="entry name" value="2-enoyl-CoA Hydratase, Chain A, domain 1"/>
    <property type="match status" value="1"/>
</dbReference>
<dbReference type="EMBL" id="JAGIOI010000001">
    <property type="protein sequence ID" value="MBP2413645.1"/>
    <property type="molecule type" value="Genomic_DNA"/>
</dbReference>
<dbReference type="InterPro" id="IPR001753">
    <property type="entry name" value="Enoyl-CoA_hydra/iso"/>
</dbReference>
<evidence type="ECO:0000313" key="3">
    <source>
        <dbReference type="Proteomes" id="UP000711614"/>
    </source>
</evidence>
<reference evidence="2 3" key="1">
    <citation type="submission" date="2021-03" db="EMBL/GenBank/DDBJ databases">
        <title>Sequencing the genomes of 1000 actinobacteria strains.</title>
        <authorList>
            <person name="Klenk H.-P."/>
        </authorList>
    </citation>
    <scope>NUCLEOTIDE SEQUENCE [LARGE SCALE GENOMIC DNA]</scope>
    <source>
        <strain evidence="2 3">DSM 16005</strain>
    </source>
</reference>
<protein>
    <submittedName>
        <fullName evidence="2">Enoyl-CoA hydratase</fullName>
        <ecNumber evidence="2">4.2.1.17</ecNumber>
    </submittedName>
</protein>
<dbReference type="Proteomes" id="UP000711614">
    <property type="component" value="Unassembled WGS sequence"/>
</dbReference>
<dbReference type="InterPro" id="IPR014748">
    <property type="entry name" value="Enoyl-CoA_hydra_C"/>
</dbReference>
<comment type="caution">
    <text evidence="2">The sequence shown here is derived from an EMBL/GenBank/DDBJ whole genome shotgun (WGS) entry which is preliminary data.</text>
</comment>
<dbReference type="EC" id="4.2.1.17" evidence="2"/>